<proteinExistence type="predicted"/>
<evidence type="ECO:0000313" key="2">
    <source>
        <dbReference type="Proteomes" id="UP000663864"/>
    </source>
</evidence>
<name>A0A815M954_9BILA</name>
<sequence>MITNPTINSTLFNTHQGLFLRRQKSLDASYIDKIRKVSGLLIANDQRLLIILGHAYHWYRFDIEHAVPRILTKSPWNITNMTNPNILKDTSTQALILTVLAILRRHSSNENENEN</sequence>
<gene>
    <name evidence="1" type="ORF">ZHD862_LOCUS33843</name>
</gene>
<evidence type="ECO:0000313" key="1">
    <source>
        <dbReference type="EMBL" id="CAF1418406.1"/>
    </source>
</evidence>
<protein>
    <submittedName>
        <fullName evidence="1">Uncharacterized protein</fullName>
    </submittedName>
</protein>
<dbReference type="Proteomes" id="UP000663864">
    <property type="component" value="Unassembled WGS sequence"/>
</dbReference>
<organism evidence="1 2">
    <name type="scientific">Rotaria sordida</name>
    <dbReference type="NCBI Taxonomy" id="392033"/>
    <lineage>
        <taxon>Eukaryota</taxon>
        <taxon>Metazoa</taxon>
        <taxon>Spiralia</taxon>
        <taxon>Gnathifera</taxon>
        <taxon>Rotifera</taxon>
        <taxon>Eurotatoria</taxon>
        <taxon>Bdelloidea</taxon>
        <taxon>Philodinida</taxon>
        <taxon>Philodinidae</taxon>
        <taxon>Rotaria</taxon>
    </lineage>
</organism>
<reference evidence="1" key="1">
    <citation type="submission" date="2021-02" db="EMBL/GenBank/DDBJ databases">
        <authorList>
            <person name="Nowell W R."/>
        </authorList>
    </citation>
    <scope>NUCLEOTIDE SEQUENCE</scope>
</reference>
<accession>A0A815M954</accession>
<comment type="caution">
    <text evidence="1">The sequence shown here is derived from an EMBL/GenBank/DDBJ whole genome shotgun (WGS) entry which is preliminary data.</text>
</comment>
<dbReference type="EMBL" id="CAJNOT010004149">
    <property type="protein sequence ID" value="CAF1418406.1"/>
    <property type="molecule type" value="Genomic_DNA"/>
</dbReference>
<dbReference type="AlphaFoldDB" id="A0A815M954"/>